<dbReference type="PATRIC" id="fig|1341181.4.peg.49"/>
<keyword evidence="5" id="KW-1185">Reference proteome</keyword>
<sequence length="312" mass="32917">MRKKLLLLGFGFASVLVNGQNLFNFGFDGTTASMIAAGWQSTNQSSPVGAGTWQNAAFTLPLTGPIFGSGNTTTIPVGQAGGNNSFALVNYTSTTGAGTISNWLITPNINVMNGDVITFWSRKGTDGTTDYPDRLELRMSTAASTVVPSGGSADLGSFTTLALTINPTLAAGFVYPKVWTQYSYTVTGVPTATNVKFAFRYFVTNGGPSGANSDIIGIDSFSVNRTMGTNDFFAENFSIFPNPASSVLNFSTKNSAQIEAIQILDLNGRIVKTNVLNGVSEAQVNVSELNSGVYFVDITSSEGKATTKFVKN</sequence>
<dbReference type="OrthoDB" id="1405746at2"/>
<dbReference type="STRING" id="1341181.FLJC2902T_00510"/>
<reference evidence="4 5" key="1">
    <citation type="submission" date="2013-08" db="EMBL/GenBank/DDBJ databases">
        <title>Flavobacterium limnosediminis JC2902 genome sequencing.</title>
        <authorList>
            <person name="Lee K."/>
            <person name="Yi H."/>
            <person name="Park S."/>
            <person name="Chun J."/>
        </authorList>
    </citation>
    <scope>NUCLEOTIDE SEQUENCE [LARGE SCALE GENOMIC DNA]</scope>
    <source>
        <strain evidence="4 5">JC2902</strain>
    </source>
</reference>
<comment type="caution">
    <text evidence="4">The sequence shown here is derived from an EMBL/GenBank/DDBJ whole genome shotgun (WGS) entry which is preliminary data.</text>
</comment>
<feature type="domain" description="Secretion system C-terminal sorting" evidence="3">
    <location>
        <begin position="239"/>
        <end position="310"/>
    </location>
</feature>
<dbReference type="Pfam" id="PF18962">
    <property type="entry name" value="Por_Secre_tail"/>
    <property type="match status" value="1"/>
</dbReference>
<accession>V6SSA2</accession>
<evidence type="ECO:0000256" key="1">
    <source>
        <dbReference type="ARBA" id="ARBA00022729"/>
    </source>
</evidence>
<feature type="signal peptide" evidence="2">
    <location>
        <begin position="1"/>
        <end position="19"/>
    </location>
</feature>
<protein>
    <recommendedName>
        <fullName evidence="3">Secretion system C-terminal sorting domain-containing protein</fullName>
    </recommendedName>
</protein>
<organism evidence="4 5">
    <name type="scientific">Flavobacterium limnosediminis JC2902</name>
    <dbReference type="NCBI Taxonomy" id="1341181"/>
    <lineage>
        <taxon>Bacteria</taxon>
        <taxon>Pseudomonadati</taxon>
        <taxon>Bacteroidota</taxon>
        <taxon>Flavobacteriia</taxon>
        <taxon>Flavobacteriales</taxon>
        <taxon>Flavobacteriaceae</taxon>
        <taxon>Flavobacterium</taxon>
    </lineage>
</organism>
<dbReference type="NCBIfam" id="TIGR04183">
    <property type="entry name" value="Por_Secre_tail"/>
    <property type="match status" value="1"/>
</dbReference>
<evidence type="ECO:0000313" key="5">
    <source>
        <dbReference type="Proteomes" id="UP000018004"/>
    </source>
</evidence>
<dbReference type="eggNOG" id="COG2356">
    <property type="taxonomic scope" value="Bacteria"/>
</dbReference>
<gene>
    <name evidence="4" type="ORF">FLJC2902T_00510</name>
</gene>
<dbReference type="Proteomes" id="UP000018004">
    <property type="component" value="Unassembled WGS sequence"/>
</dbReference>
<keyword evidence="1 2" id="KW-0732">Signal</keyword>
<dbReference type="NCBIfam" id="NF038128">
    <property type="entry name" value="choice_anch_J"/>
    <property type="match status" value="1"/>
</dbReference>
<dbReference type="AlphaFoldDB" id="V6SSA2"/>
<dbReference type="RefSeq" id="WP_023577764.1">
    <property type="nucleotide sequence ID" value="NZ_AVGG01000001.1"/>
</dbReference>
<evidence type="ECO:0000313" key="4">
    <source>
        <dbReference type="EMBL" id="ESU29583.1"/>
    </source>
</evidence>
<dbReference type="EMBL" id="AVGG01000001">
    <property type="protein sequence ID" value="ESU29583.1"/>
    <property type="molecule type" value="Genomic_DNA"/>
</dbReference>
<evidence type="ECO:0000259" key="3">
    <source>
        <dbReference type="Pfam" id="PF18962"/>
    </source>
</evidence>
<dbReference type="InterPro" id="IPR026444">
    <property type="entry name" value="Secre_tail"/>
</dbReference>
<name>V6SSA2_9FLAO</name>
<evidence type="ECO:0000256" key="2">
    <source>
        <dbReference type="SAM" id="SignalP"/>
    </source>
</evidence>
<dbReference type="Gene3D" id="2.60.120.200">
    <property type="match status" value="1"/>
</dbReference>
<feature type="chain" id="PRO_5004752753" description="Secretion system C-terminal sorting domain-containing protein" evidence="2">
    <location>
        <begin position="20"/>
        <end position="312"/>
    </location>
</feature>
<proteinExistence type="predicted"/>